<reference evidence="3 4" key="1">
    <citation type="submission" date="2020-08" db="EMBL/GenBank/DDBJ databases">
        <authorList>
            <person name="Xu S."/>
            <person name="Li A."/>
        </authorList>
    </citation>
    <scope>NUCLEOTIDE SEQUENCE [LARGE SCALE GENOMIC DNA]</scope>
    <source>
        <strain evidence="3 4">119BY6-57</strain>
    </source>
</reference>
<feature type="transmembrane region" description="Helical" evidence="1">
    <location>
        <begin position="77"/>
        <end position="96"/>
    </location>
</feature>
<organism evidence="3 4">
    <name type="scientific">Marilutibacter spongiae</name>
    <dbReference type="NCBI Taxonomy" id="2025720"/>
    <lineage>
        <taxon>Bacteria</taxon>
        <taxon>Pseudomonadati</taxon>
        <taxon>Pseudomonadota</taxon>
        <taxon>Gammaproteobacteria</taxon>
        <taxon>Lysobacterales</taxon>
        <taxon>Lysobacteraceae</taxon>
        <taxon>Marilutibacter</taxon>
    </lineage>
</organism>
<sequence length="155" mass="16832">MALLNVVVTLGIALAVSRFSGVSANPAMEMLRGQATGDRVMFFLRTLPQLFGEEVITVLPFLAIAWLLHMKCGLGRTAALVLAWLGAAVLFGMAHLPTYDWNWVQCLVIIGSARLVLLLGYLKTRNIWVSTGAHIINDWLLFGAMLLLSGLLAPA</sequence>
<dbReference type="Proteomes" id="UP000523196">
    <property type="component" value="Unassembled WGS sequence"/>
</dbReference>
<keyword evidence="3" id="KW-0378">Hydrolase</keyword>
<keyword evidence="1" id="KW-0812">Transmembrane</keyword>
<gene>
    <name evidence="3" type="ORF">H4F98_02935</name>
</gene>
<keyword evidence="4" id="KW-1185">Reference proteome</keyword>
<feature type="domain" description="CAAX prenyl protease 2/Lysostaphin resistance protein A-like" evidence="2">
    <location>
        <begin position="41"/>
        <end position="140"/>
    </location>
</feature>
<dbReference type="GO" id="GO:0080120">
    <property type="term" value="P:CAAX-box protein maturation"/>
    <property type="evidence" value="ECO:0007669"/>
    <property type="project" value="UniProtKB-ARBA"/>
</dbReference>
<dbReference type="GO" id="GO:0006508">
    <property type="term" value="P:proteolysis"/>
    <property type="evidence" value="ECO:0007669"/>
    <property type="project" value="UniProtKB-KW"/>
</dbReference>
<comment type="caution">
    <text evidence="3">The sequence shown here is derived from an EMBL/GenBank/DDBJ whole genome shotgun (WGS) entry which is preliminary data.</text>
</comment>
<keyword evidence="3" id="KW-0645">Protease</keyword>
<feature type="transmembrane region" description="Helical" evidence="1">
    <location>
        <begin position="48"/>
        <end position="68"/>
    </location>
</feature>
<protein>
    <submittedName>
        <fullName evidence="3">CPBP family intramembrane metalloprotease</fullName>
    </submittedName>
</protein>
<proteinExistence type="predicted"/>
<evidence type="ECO:0000313" key="3">
    <source>
        <dbReference type="EMBL" id="MBB1059523.1"/>
    </source>
</evidence>
<keyword evidence="1" id="KW-1133">Transmembrane helix</keyword>
<name>A0A7W3TJJ0_9GAMM</name>
<dbReference type="RefSeq" id="WP_182685158.1">
    <property type="nucleotide sequence ID" value="NZ_JACHTF010000002.1"/>
</dbReference>
<keyword evidence="3" id="KW-0482">Metalloprotease</keyword>
<evidence type="ECO:0000313" key="4">
    <source>
        <dbReference type="Proteomes" id="UP000523196"/>
    </source>
</evidence>
<feature type="transmembrane region" description="Helical" evidence="1">
    <location>
        <begin position="102"/>
        <end position="122"/>
    </location>
</feature>
<dbReference type="GO" id="GO:0004175">
    <property type="term" value="F:endopeptidase activity"/>
    <property type="evidence" value="ECO:0007669"/>
    <property type="project" value="UniProtKB-ARBA"/>
</dbReference>
<dbReference type="AlphaFoldDB" id="A0A7W3TJJ0"/>
<dbReference type="EMBL" id="JACHTF010000002">
    <property type="protein sequence ID" value="MBB1059523.1"/>
    <property type="molecule type" value="Genomic_DNA"/>
</dbReference>
<feature type="transmembrane region" description="Helical" evidence="1">
    <location>
        <begin position="134"/>
        <end position="153"/>
    </location>
</feature>
<dbReference type="GO" id="GO:0008237">
    <property type="term" value="F:metallopeptidase activity"/>
    <property type="evidence" value="ECO:0007669"/>
    <property type="project" value="UniProtKB-KW"/>
</dbReference>
<evidence type="ECO:0000256" key="1">
    <source>
        <dbReference type="SAM" id="Phobius"/>
    </source>
</evidence>
<evidence type="ECO:0000259" key="2">
    <source>
        <dbReference type="Pfam" id="PF02517"/>
    </source>
</evidence>
<dbReference type="InterPro" id="IPR003675">
    <property type="entry name" value="Rce1/LyrA-like_dom"/>
</dbReference>
<accession>A0A7W3TJJ0</accession>
<dbReference type="Pfam" id="PF02517">
    <property type="entry name" value="Rce1-like"/>
    <property type="match status" value="1"/>
</dbReference>
<keyword evidence="1" id="KW-0472">Membrane</keyword>